<reference evidence="1" key="1">
    <citation type="journal article" date="2014" name="Front. Microbiol.">
        <title>High frequency of phylogenetically diverse reductive dehalogenase-homologous genes in deep subseafloor sedimentary metagenomes.</title>
        <authorList>
            <person name="Kawai M."/>
            <person name="Futagami T."/>
            <person name="Toyoda A."/>
            <person name="Takaki Y."/>
            <person name="Nishi S."/>
            <person name="Hori S."/>
            <person name="Arai W."/>
            <person name="Tsubouchi T."/>
            <person name="Morono Y."/>
            <person name="Uchiyama I."/>
            <person name="Ito T."/>
            <person name="Fujiyama A."/>
            <person name="Inagaki F."/>
            <person name="Takami H."/>
        </authorList>
    </citation>
    <scope>NUCLEOTIDE SEQUENCE</scope>
    <source>
        <strain evidence="1">Expedition CK06-06</strain>
    </source>
</reference>
<name>X1ALU7_9ZZZZ</name>
<organism evidence="1">
    <name type="scientific">marine sediment metagenome</name>
    <dbReference type="NCBI Taxonomy" id="412755"/>
    <lineage>
        <taxon>unclassified sequences</taxon>
        <taxon>metagenomes</taxon>
        <taxon>ecological metagenomes</taxon>
    </lineage>
</organism>
<dbReference type="GO" id="GO:0046872">
    <property type="term" value="F:metal ion binding"/>
    <property type="evidence" value="ECO:0007669"/>
    <property type="project" value="InterPro"/>
</dbReference>
<dbReference type="AlphaFoldDB" id="X1ALU7"/>
<accession>X1ALU7</accession>
<proteinExistence type="predicted"/>
<sequence length="74" mass="8425">MSKDKIIKVLVCKPGLDGHDRGAKINQWTPEITKVNSKTGENFDKLLKLINKHKTFLQDSGVISNYMEQKNQNP</sequence>
<dbReference type="InterPro" id="IPR036724">
    <property type="entry name" value="Cobalamin-bd_sf"/>
</dbReference>
<evidence type="ECO:0008006" key="2">
    <source>
        <dbReference type="Google" id="ProtNLM"/>
    </source>
</evidence>
<comment type="caution">
    <text evidence="1">The sequence shown here is derived from an EMBL/GenBank/DDBJ whole genome shotgun (WGS) entry which is preliminary data.</text>
</comment>
<protein>
    <recommendedName>
        <fullName evidence="2">B12-binding domain-containing protein</fullName>
    </recommendedName>
</protein>
<gene>
    <name evidence="1" type="ORF">S01H4_24167</name>
</gene>
<evidence type="ECO:0000313" key="1">
    <source>
        <dbReference type="EMBL" id="GAG83524.1"/>
    </source>
</evidence>
<dbReference type="EMBL" id="BART01011318">
    <property type="protein sequence ID" value="GAG83524.1"/>
    <property type="molecule type" value="Genomic_DNA"/>
</dbReference>
<dbReference type="GO" id="GO:0031419">
    <property type="term" value="F:cobalamin binding"/>
    <property type="evidence" value="ECO:0007669"/>
    <property type="project" value="InterPro"/>
</dbReference>
<dbReference type="SUPFAM" id="SSF52242">
    <property type="entry name" value="Cobalamin (vitamin B12)-binding domain"/>
    <property type="match status" value="1"/>
</dbReference>